<sequence>MDTTADAGAPSVSIVDDANDDGVINKAELGNDNVQVSVSVNGAELAEGGSVNLTISNGGSASTVTLSLNEDGEISDSNYSYNNGTITWTETVAEGASIKVDATQTDRDGNVSKEGSDNAKVDTIVLAEIDILNIAEDHRISASEANGDVLVVGFANKDAQPGDKIDFYIGNKLIGSGVVSNVPHLDSSNNQIGYKFESIVKGSDLIPENITEGSAILTAKLTVTDTAGNTTVATTTEPYFFDVIAPDSPTITKVTDDSVASDYSTVTLHGTGSEPGNTIEVFAKDANGNYVSIGTAQVVDGNPEPTWTLDISNEAAIPLNDNEFLYAKETDTFGNTSEASKIVHYYHGTYDPALSEVTDDFVLLGKGDDLLKVDQDDANDMLVADGGAGTDTAQFNFASDAATFMLNSDGSVTITENNGDVNTFIEFEQFKFTDGTKSFSELFAPIVTLERDNDEIIDSNRDSVGFTVKLPIGAIVGATLLLVIEGNQTSIELNASHIAAGVITQSILTSDIEGDELTISAELQYPGQDSGIEFKDSDALGVNTLPVAKNDDVATDEDKTITINVLGNDSDADNDALTVTAIVPAEQGSVSIVNNQVVFTPAENFTGKATISYTITDSQKGSSAAVVEVAVNSINDAPELTGDLSASMDEAGTYTLTAADLGFKDVDDNADGVVFTISNLSSGLVYVDGVEATIFTGTQLQAGLVTFVHDGSETLTASFSVNVEDGNEDNSEPVNSTFEFTVNPVNDAPTAAGGNVDALEDSVTNIQWASLGVSDVDSAEAALGVIITSLPINGILEYKDGDNGWKPVQEEQTLDKATFDSNQVRFIPAANESGSDVYNESGIGDQNNDYVHIGFKATDGQINSITESTLIIDIKPVADAPNLDIVEPDLVLPQQVFNVSTWDNVVIAAKYGLGNGVSGAELIAHLSALDASVASQSTTANAEDSASNATSPNQAVLLTGLVYLEAGTSYDFVGRGDDSLAITIGGQLVDQARWGVSSGQIIGSEFTPQISGYYPISIYHHNQNGQGNFDVNVSIDNQSAVNLSNSNLSIVTNVDALEASELRISGLQVDENGVEYYDVYQVNEGRQDSAIPLSEIDASLSDIDGSESLAILLSGLPQGAIISDGTHSVTISTQGNVDVSNWSLDSLVVTPPLGSHDDFTITVTATSTEKANGDQAQSTQDIHVVVHEQSPTVTQSDHYSGNEDQVITGNVLLNDSDEDDALSITKISVEGQEHQAGQFIEIDEGILVVSVNGNFSFEPTQNWSGTVPTIVYTTNTGKTDTLTIEVKPVADAPNVTAVFGDTINNNVSLSSELHLKLVNADSSTTFTAEELNELGQSLNGSFMGANIVGSGLNDIIIGTNDGDSLSGEQAYWNGKDWVTTGNDIFIGGAGNDAIFGGNGSATDLGLDTVVYSGNLADYTLDFYTNHGNSSKPYWHVSDSNEHDTQNTNNPYSEGEHLYEIERLIFADAIVELNQDGTYTVVQEAETEFNLAASLADRDSSEFLDEIQINGLPDDAKIINKDTGEVLGRFQEVDGEHIWIIDVQGIATQHINYDNLVVRYSSADPLDVDVTVVAKETALADSDLGASTTVNVVSSSDVNADQGGAAPTTLITLALDSSGSMNTKPLVSDLDQDDPDRHKTRMELVLEASISLLENVQSQQGSDKALVQLVDFDNQYTEKSDSHAVSLGWYTVDNALALLRDVIKGMDKVNGNSYSGLFDPEGGTDYEEAVYAIMNGYKDSQFPSNIIGQTNDVIYVISDGENNSGWSSQVNQLWNEFIEGKLVTAVGVGSEDSIPKSGLNELAGANGEVVFIPDSEIKATLPQLRPTIGHIGSLLLAISGMDANEVVIDATKAQILQTIDSNGNVENQPSGLDFLVDNIGKELVVETQYGDFRIGQDGSYFFQPNQGAPTIESGKSVAFEVLITVKNAAGIESEQLVTLNVNHNGEINPSTTSSFNASTGDDQFRGTDNHDIILGHEGNDVLDGSLGDDILFGGAGDDILIGGYGNDILTGDEGADIFKWVDMDTATDRVTDFNAAEGDQLDLSDLFSDMEKDDITALLNDLSSGDNEGHVNGVDVIITQDSSAATLSISKGGEKLTIDFDGASAVDITSNLMDNLNHLKD</sequence>
<dbReference type="GO" id="GO:0009653">
    <property type="term" value="P:anatomical structure morphogenesis"/>
    <property type="evidence" value="ECO:0007669"/>
    <property type="project" value="TreeGrafter"/>
</dbReference>
<dbReference type="InterPro" id="IPR019960">
    <property type="entry name" value="T1SS_VCA0849"/>
</dbReference>
<dbReference type="EMBL" id="JAKNAP010000103">
    <property type="protein sequence ID" value="MDE1358911.1"/>
    <property type="molecule type" value="Genomic_DNA"/>
</dbReference>
<dbReference type="SUPFAM" id="SSF51120">
    <property type="entry name" value="beta-Roll"/>
    <property type="match status" value="1"/>
</dbReference>
<dbReference type="InterPro" id="IPR036465">
    <property type="entry name" value="vWFA_dom_sf"/>
</dbReference>
<dbReference type="Gene3D" id="2.60.40.2810">
    <property type="match status" value="1"/>
</dbReference>
<dbReference type="InterPro" id="IPR040853">
    <property type="entry name" value="RapA2_cadherin-like"/>
</dbReference>
<dbReference type="Pfam" id="PF00353">
    <property type="entry name" value="HemolysinCabind"/>
    <property type="match status" value="2"/>
</dbReference>
<dbReference type="NCBIfam" id="TIGR03661">
    <property type="entry name" value="T1SS_VCA0849"/>
    <property type="match status" value="1"/>
</dbReference>
<evidence type="ECO:0000256" key="1">
    <source>
        <dbReference type="ARBA" id="ARBA00022837"/>
    </source>
</evidence>
<protein>
    <submittedName>
        <fullName evidence="3">Ig-like domain-containing protein</fullName>
    </submittedName>
</protein>
<dbReference type="SUPFAM" id="SSF53300">
    <property type="entry name" value="vWA-like"/>
    <property type="match status" value="1"/>
</dbReference>
<dbReference type="Gene3D" id="2.60.40.10">
    <property type="entry name" value="Immunoglobulins"/>
    <property type="match status" value="2"/>
</dbReference>
<dbReference type="InterPro" id="IPR018511">
    <property type="entry name" value="Hemolysin-typ_Ca-bd_CS"/>
</dbReference>
<dbReference type="InterPro" id="IPR001343">
    <property type="entry name" value="Hemolysn_Ca-bd"/>
</dbReference>
<dbReference type="Gene3D" id="3.40.50.410">
    <property type="entry name" value="von Willebrand factor, type A domain"/>
    <property type="match status" value="1"/>
</dbReference>
<name>A0A9X4J5G6_9VIBR</name>
<dbReference type="InterPro" id="IPR011049">
    <property type="entry name" value="Serralysin-like_metalloprot_C"/>
</dbReference>
<dbReference type="PROSITE" id="PS50234">
    <property type="entry name" value="VWFA"/>
    <property type="match status" value="1"/>
</dbReference>
<evidence type="ECO:0000259" key="2">
    <source>
        <dbReference type="PROSITE" id="PS50234"/>
    </source>
</evidence>
<comment type="caution">
    <text evidence="3">The sequence shown here is derived from an EMBL/GenBank/DDBJ whole genome shotgun (WGS) entry which is preliminary data.</text>
</comment>
<dbReference type="PANTHER" id="PTHR45739">
    <property type="entry name" value="MATRIX PROTEIN, PUTATIVE-RELATED"/>
    <property type="match status" value="1"/>
</dbReference>
<dbReference type="PROSITE" id="PS00330">
    <property type="entry name" value="HEMOLYSIN_CALCIUM"/>
    <property type="match status" value="2"/>
</dbReference>
<dbReference type="InterPro" id="IPR051561">
    <property type="entry name" value="FRAS1_ECM"/>
</dbReference>
<evidence type="ECO:0000313" key="4">
    <source>
        <dbReference type="Proteomes" id="UP001140973"/>
    </source>
</evidence>
<dbReference type="InterPro" id="IPR018247">
    <property type="entry name" value="EF_Hand_1_Ca_BS"/>
</dbReference>
<dbReference type="PANTHER" id="PTHR45739:SF12">
    <property type="entry name" value="CHONDROITIN SULFATE PROTEOGLYCAN 4-LIKE ISOFORM X2"/>
    <property type="match status" value="1"/>
</dbReference>
<dbReference type="RefSeq" id="WP_274674252.1">
    <property type="nucleotide sequence ID" value="NZ_JAKNAP010000103.1"/>
</dbReference>
<gene>
    <name evidence="3" type="ORF">L9W73_16640</name>
</gene>
<dbReference type="InterPro" id="IPR013783">
    <property type="entry name" value="Ig-like_fold"/>
</dbReference>
<dbReference type="Pfam" id="PF17963">
    <property type="entry name" value="Big_9"/>
    <property type="match status" value="2"/>
</dbReference>
<dbReference type="Gene3D" id="2.150.10.10">
    <property type="entry name" value="Serralysin-like metalloprotease, C-terminal"/>
    <property type="match status" value="2"/>
</dbReference>
<dbReference type="Proteomes" id="UP001140973">
    <property type="component" value="Unassembled WGS sequence"/>
</dbReference>
<accession>A0A9X4J5G6</accession>
<dbReference type="GO" id="GO:0005509">
    <property type="term" value="F:calcium ion binding"/>
    <property type="evidence" value="ECO:0007669"/>
    <property type="project" value="InterPro"/>
</dbReference>
<dbReference type="PROSITE" id="PS00018">
    <property type="entry name" value="EF_HAND_1"/>
    <property type="match status" value="1"/>
</dbReference>
<proteinExistence type="predicted"/>
<keyword evidence="1" id="KW-0106">Calcium</keyword>
<evidence type="ECO:0000313" key="3">
    <source>
        <dbReference type="EMBL" id="MDE1358911.1"/>
    </source>
</evidence>
<dbReference type="InterPro" id="IPR002035">
    <property type="entry name" value="VWF_A"/>
</dbReference>
<feature type="domain" description="VWFA" evidence="2">
    <location>
        <begin position="1609"/>
        <end position="1827"/>
    </location>
</feature>
<reference evidence="3" key="1">
    <citation type="submission" date="2022-02" db="EMBL/GenBank/DDBJ databases">
        <title>Emergence and expansion in Europe of a Vibrio aestuarianus clonal complex pathogenic for oysters.</title>
        <authorList>
            <person name="Mesnil A."/>
            <person name="Travers M.-A."/>
        </authorList>
    </citation>
    <scope>NUCLEOTIDE SEQUENCE</scope>
    <source>
        <strain evidence="3">151-ITT-15-cp-1</strain>
    </source>
</reference>
<dbReference type="Pfam" id="PF17803">
    <property type="entry name" value="Cadherin_4"/>
    <property type="match status" value="1"/>
</dbReference>
<dbReference type="PRINTS" id="PR00313">
    <property type="entry name" value="CABNDNGRPT"/>
</dbReference>
<organism evidence="3 4">
    <name type="scientific">Vibrio aestuarianus</name>
    <dbReference type="NCBI Taxonomy" id="28171"/>
    <lineage>
        <taxon>Bacteria</taxon>
        <taxon>Pseudomonadati</taxon>
        <taxon>Pseudomonadota</taxon>
        <taxon>Gammaproteobacteria</taxon>
        <taxon>Vibrionales</taxon>
        <taxon>Vibrionaceae</taxon>
        <taxon>Vibrio</taxon>
    </lineage>
</organism>
<dbReference type="Pfam" id="PF16184">
    <property type="entry name" value="Cadherin_3"/>
    <property type="match status" value="1"/>
</dbReference>